<dbReference type="AlphaFoldDB" id="A0A8S1WQ99"/>
<reference evidence="6" key="1">
    <citation type="submission" date="2021-01" db="EMBL/GenBank/DDBJ databases">
        <authorList>
            <consortium name="Genoscope - CEA"/>
            <person name="William W."/>
        </authorList>
    </citation>
    <scope>NUCLEOTIDE SEQUENCE</scope>
</reference>
<dbReference type="SMART" id="SM00584">
    <property type="entry name" value="TLDc"/>
    <property type="match status" value="1"/>
</dbReference>
<dbReference type="EMBL" id="CAJJDO010000096">
    <property type="protein sequence ID" value="CAD8190339.1"/>
    <property type="molecule type" value="Genomic_DNA"/>
</dbReference>
<evidence type="ECO:0000256" key="3">
    <source>
        <dbReference type="ARBA" id="ARBA00023128"/>
    </source>
</evidence>
<evidence type="ECO:0000256" key="1">
    <source>
        <dbReference type="ARBA" id="ARBA00004173"/>
    </source>
</evidence>
<evidence type="ECO:0000256" key="2">
    <source>
        <dbReference type="ARBA" id="ARBA00009540"/>
    </source>
</evidence>
<feature type="domain" description="TLDc" evidence="5">
    <location>
        <begin position="262"/>
        <end position="423"/>
    </location>
</feature>
<keyword evidence="7" id="KW-1185">Reference proteome</keyword>
<dbReference type="GO" id="GO:0005739">
    <property type="term" value="C:mitochondrion"/>
    <property type="evidence" value="ECO:0007669"/>
    <property type="project" value="UniProtKB-SubCell"/>
</dbReference>
<evidence type="ECO:0000313" key="7">
    <source>
        <dbReference type="Proteomes" id="UP000689195"/>
    </source>
</evidence>
<dbReference type="Proteomes" id="UP000689195">
    <property type="component" value="Unassembled WGS sequence"/>
</dbReference>
<dbReference type="Pfam" id="PF01476">
    <property type="entry name" value="LysM"/>
    <property type="match status" value="1"/>
</dbReference>
<sequence length="543" mass="62997">MQCNQKCLAQPGQTLIDIAILNNCNVWKLKKANKLEHCHLIPGQEVLLQYDNKRIIQRDLLKSINISIPILYMWDRDHIHGNLQICYDYLIFTVNSKKLSKEQKGKEDHLNFSIYVNEIYKIIFNPIAELMQIIIWGICGNRVPENQKKLLIELKAIKGETKTVKTFVRELWQMKGKSKRMITMEAFTYLIQQLQYEHEQYIGDSFNIRVKKGETNLECLSSVYNFNYVEINEKNGSMEVCKARQQQQPKEQAKVSLSEESRIISMKQVLEIAGGMPSYLQTKPWFLLFSINRHGSSYQEFLRRTEYAGPHVILIKDQGKKVFGGFLLSSWRLSKNEFFGQGESFLFICLYNHTRIFKGTQKNRCYQMADETGFSIGAGDKYGLFVSSSFSKGESNPSETFDNEVLSSEVQFQIQEFEVWGLDEEACESNENVLICVKCSQGLCDECFQQFGGKDFEALCPVCQMLSVFRQSQVEICEACADIHESEQEEMECLFKSMNLMKDKMNQLFLVGQQRIKRIEQLKQQIQINENEINMLKAQAQIL</sequence>
<dbReference type="CDD" id="cd00118">
    <property type="entry name" value="LysM"/>
    <property type="match status" value="1"/>
</dbReference>
<dbReference type="InterPro" id="IPR006571">
    <property type="entry name" value="TLDc_dom"/>
</dbReference>
<protein>
    <recommendedName>
        <fullName evidence="4">Oxidation resistance protein 1</fullName>
    </recommendedName>
</protein>
<dbReference type="PANTHER" id="PTHR23354">
    <property type="entry name" value="NUCLEOLAR PROTEIN 7/ESTROGEN RECEPTOR COACTIVATOR-RELATED"/>
    <property type="match status" value="1"/>
</dbReference>
<gene>
    <name evidence="6" type="ORF">PPENT_87.1.T0960068</name>
</gene>
<organism evidence="6 7">
    <name type="scientific">Paramecium pentaurelia</name>
    <dbReference type="NCBI Taxonomy" id="43138"/>
    <lineage>
        <taxon>Eukaryota</taxon>
        <taxon>Sar</taxon>
        <taxon>Alveolata</taxon>
        <taxon>Ciliophora</taxon>
        <taxon>Intramacronucleata</taxon>
        <taxon>Oligohymenophorea</taxon>
        <taxon>Peniculida</taxon>
        <taxon>Parameciidae</taxon>
        <taxon>Paramecium</taxon>
    </lineage>
</organism>
<proteinExistence type="inferred from homology"/>
<dbReference type="OrthoDB" id="283589at2759"/>
<evidence type="ECO:0000313" key="6">
    <source>
        <dbReference type="EMBL" id="CAD8190339.1"/>
    </source>
</evidence>
<name>A0A8S1WQ99_9CILI</name>
<dbReference type="CDD" id="cd19757">
    <property type="entry name" value="Bbox1"/>
    <property type="match status" value="1"/>
</dbReference>
<comment type="similarity">
    <text evidence="2">Belongs to the OXR1 family.</text>
</comment>
<evidence type="ECO:0000256" key="4">
    <source>
        <dbReference type="ARBA" id="ARBA00040604"/>
    </source>
</evidence>
<keyword evidence="3" id="KW-0496">Mitochondrion</keyword>
<dbReference type="InterPro" id="IPR018392">
    <property type="entry name" value="LysM"/>
</dbReference>
<accession>A0A8S1WQ99</accession>
<dbReference type="PANTHER" id="PTHR23354:SF62">
    <property type="entry name" value="MUSTARD, ISOFORM V"/>
    <property type="match status" value="1"/>
</dbReference>
<dbReference type="PROSITE" id="PS51886">
    <property type="entry name" value="TLDC"/>
    <property type="match status" value="1"/>
</dbReference>
<comment type="subcellular location">
    <subcellularLocation>
        <location evidence="1">Mitochondrion</location>
    </subcellularLocation>
</comment>
<dbReference type="Pfam" id="PF07534">
    <property type="entry name" value="TLD"/>
    <property type="match status" value="1"/>
</dbReference>
<comment type="caution">
    <text evidence="6">The sequence shown here is derived from an EMBL/GenBank/DDBJ whole genome shotgun (WGS) entry which is preliminary data.</text>
</comment>
<evidence type="ECO:0000259" key="5">
    <source>
        <dbReference type="PROSITE" id="PS51886"/>
    </source>
</evidence>